<feature type="region of interest" description="Disordered" evidence="1">
    <location>
        <begin position="127"/>
        <end position="158"/>
    </location>
</feature>
<feature type="region of interest" description="Disordered" evidence="1">
    <location>
        <begin position="26"/>
        <end position="52"/>
    </location>
</feature>
<feature type="compositionally biased region" description="Polar residues" evidence="1">
    <location>
        <begin position="145"/>
        <end position="158"/>
    </location>
</feature>
<sequence>MAHPGARTGDIAKPTVFQCIDGQRTRADELRSSQRTPVSHAGADGNNASKASVSEHCARIGGDLNELLAFDLSEVGRIALECVGRRCLELKDELKELEVSCLTSSGLDSDLNQVQGLFDLAGDLFEKVSDKPDSDPNPSVMEPLSLSNPGNVVGSSPR</sequence>
<evidence type="ECO:0000313" key="2">
    <source>
        <dbReference type="EMBL" id="TCI08515.1"/>
    </source>
</evidence>
<keyword evidence="3" id="KW-1185">Reference proteome</keyword>
<evidence type="ECO:0000256" key="1">
    <source>
        <dbReference type="SAM" id="MobiDB-lite"/>
    </source>
</evidence>
<protein>
    <submittedName>
        <fullName evidence="2">Uncharacterized protein</fullName>
    </submittedName>
</protein>
<reference evidence="2 3" key="1">
    <citation type="submission" date="2019-02" db="EMBL/GenBank/DDBJ databases">
        <title>Dyella amyloliquefaciens sp. nov., isolated from forest soil.</title>
        <authorList>
            <person name="Gao Z.-H."/>
            <person name="Qiu L.-H."/>
        </authorList>
    </citation>
    <scope>NUCLEOTIDE SEQUENCE [LARGE SCALE GENOMIC DNA]</scope>
    <source>
        <strain evidence="2 3">KACC 12747</strain>
    </source>
</reference>
<evidence type="ECO:0000313" key="3">
    <source>
        <dbReference type="Proteomes" id="UP000291822"/>
    </source>
</evidence>
<dbReference type="AlphaFoldDB" id="A0A4R0YQY1"/>
<gene>
    <name evidence="2" type="ORF">EZM97_28275</name>
</gene>
<name>A0A4R0YQY1_9GAMM</name>
<dbReference type="Proteomes" id="UP000291822">
    <property type="component" value="Unassembled WGS sequence"/>
</dbReference>
<proteinExistence type="predicted"/>
<dbReference type="EMBL" id="SJTG01000004">
    <property type="protein sequence ID" value="TCI08515.1"/>
    <property type="molecule type" value="Genomic_DNA"/>
</dbReference>
<comment type="caution">
    <text evidence="2">The sequence shown here is derived from an EMBL/GenBank/DDBJ whole genome shotgun (WGS) entry which is preliminary data.</text>
</comment>
<dbReference type="RefSeq" id="WP_131153033.1">
    <property type="nucleotide sequence ID" value="NZ_SJTG01000004.1"/>
</dbReference>
<organism evidence="2 3">
    <name type="scientific">Dyella soli</name>
    <dbReference type="NCBI Taxonomy" id="522319"/>
    <lineage>
        <taxon>Bacteria</taxon>
        <taxon>Pseudomonadati</taxon>
        <taxon>Pseudomonadota</taxon>
        <taxon>Gammaproteobacteria</taxon>
        <taxon>Lysobacterales</taxon>
        <taxon>Rhodanobacteraceae</taxon>
        <taxon>Dyella</taxon>
    </lineage>
</organism>
<accession>A0A4R0YQY1</accession>